<organism evidence="1 2">
    <name type="scientific">Dendrolimus kikuchii</name>
    <dbReference type="NCBI Taxonomy" id="765133"/>
    <lineage>
        <taxon>Eukaryota</taxon>
        <taxon>Metazoa</taxon>
        <taxon>Ecdysozoa</taxon>
        <taxon>Arthropoda</taxon>
        <taxon>Hexapoda</taxon>
        <taxon>Insecta</taxon>
        <taxon>Pterygota</taxon>
        <taxon>Neoptera</taxon>
        <taxon>Endopterygota</taxon>
        <taxon>Lepidoptera</taxon>
        <taxon>Glossata</taxon>
        <taxon>Ditrysia</taxon>
        <taxon>Bombycoidea</taxon>
        <taxon>Lasiocampidae</taxon>
        <taxon>Dendrolimus</taxon>
    </lineage>
</organism>
<dbReference type="EMBL" id="CM034401">
    <property type="protein sequence ID" value="KAJ0175736.1"/>
    <property type="molecule type" value="Genomic_DNA"/>
</dbReference>
<evidence type="ECO:0000313" key="2">
    <source>
        <dbReference type="Proteomes" id="UP000824533"/>
    </source>
</evidence>
<comment type="caution">
    <text evidence="1">The sequence shown here is derived from an EMBL/GenBank/DDBJ whole genome shotgun (WGS) entry which is preliminary data.</text>
</comment>
<dbReference type="Proteomes" id="UP000824533">
    <property type="component" value="Linkage Group LG15"/>
</dbReference>
<gene>
    <name evidence="1" type="ORF">K1T71_008895</name>
</gene>
<accession>A0ACC1CVV9</accession>
<sequence>MNKYQVVFFVSSLFWNYALSESCVTPLEQTSNCISIYDCNALLTAFEQRPLPSHVVSFLRQSQCGFDGYTPRVCCGPLPVRKAQEVTQRPTTSRPVITKGVDPVYQEDAYPAPENSCGADPNNQNIYGGTIADLDEYAWLSLLGYLKRDQTMTYQCGGALVNQRTVLTAAHCLIGEITRVVGILKTVRLGEYNTESDIDCLKDACADPLQEIEVQGAYPHSGFNDRNRNRRDDIGLVRLAKRATYSFFVQPICMPNNARLEPPADLFVAGWGKTLEGSSSNIKLKLVVPIFDKRECSQKYSRVNAILTDGQICAGGLKDKDACRGDSGGPLMRKRAEGVWEVVGIVSFGNECGKEGWPGVYTAVAQYSDWIQSKMQQINV</sequence>
<reference evidence="1 2" key="1">
    <citation type="journal article" date="2021" name="Front. Genet.">
        <title>Chromosome-Level Genome Assembly Reveals Significant Gene Expansion in the Toll and IMD Signaling Pathways of Dendrolimus kikuchii.</title>
        <authorList>
            <person name="Zhou J."/>
            <person name="Wu P."/>
            <person name="Xiong Z."/>
            <person name="Liu N."/>
            <person name="Zhao N."/>
            <person name="Ji M."/>
            <person name="Qiu Y."/>
            <person name="Yang B."/>
        </authorList>
    </citation>
    <scope>NUCLEOTIDE SEQUENCE [LARGE SCALE GENOMIC DNA]</scope>
    <source>
        <strain evidence="1">Ann1</strain>
    </source>
</reference>
<keyword evidence="2" id="KW-1185">Reference proteome</keyword>
<name>A0ACC1CVV9_9NEOP</name>
<proteinExistence type="predicted"/>
<protein>
    <submittedName>
        <fullName evidence="1">Uncharacterized protein</fullName>
    </submittedName>
</protein>
<evidence type="ECO:0000313" key="1">
    <source>
        <dbReference type="EMBL" id="KAJ0175736.1"/>
    </source>
</evidence>